<comment type="similarity">
    <text evidence="2 3">Belongs to the glutamine synthetase family.</text>
</comment>
<dbReference type="Proteomes" id="UP000019132">
    <property type="component" value="Unassembled WGS sequence"/>
</dbReference>
<keyword evidence="6" id="KW-1185">Reference proteome</keyword>
<dbReference type="OMA" id="WGSENRA"/>
<dbReference type="InterPro" id="IPR014746">
    <property type="entry name" value="Gln_synth/guanido_kin_cat_dom"/>
</dbReference>
<dbReference type="InParanoid" id="K3WJ80"/>
<evidence type="ECO:0000259" key="4">
    <source>
        <dbReference type="PROSITE" id="PS51987"/>
    </source>
</evidence>
<evidence type="ECO:0000256" key="3">
    <source>
        <dbReference type="RuleBase" id="RU000384"/>
    </source>
</evidence>
<reference evidence="6" key="2">
    <citation type="submission" date="2010-04" db="EMBL/GenBank/DDBJ databases">
        <authorList>
            <person name="Buell R."/>
            <person name="Hamilton J."/>
            <person name="Hostetler J."/>
        </authorList>
    </citation>
    <scope>NUCLEOTIDE SEQUENCE [LARGE SCALE GENOMIC DNA]</scope>
    <source>
        <strain evidence="6">DAOM:BR144</strain>
    </source>
</reference>
<dbReference type="EMBL" id="GL376564">
    <property type="status" value="NOT_ANNOTATED_CDS"/>
    <property type="molecule type" value="Genomic_DNA"/>
</dbReference>
<dbReference type="GO" id="GO:0006542">
    <property type="term" value="P:glutamine biosynthetic process"/>
    <property type="evidence" value="ECO:0007669"/>
    <property type="project" value="InterPro"/>
</dbReference>
<keyword evidence="1" id="KW-0436">Ligase</keyword>
<accession>K3WJ80</accession>
<dbReference type="InterPro" id="IPR008146">
    <property type="entry name" value="Gln_synth_cat_dom"/>
</dbReference>
<proteinExistence type="inferred from homology"/>
<reference evidence="5" key="3">
    <citation type="submission" date="2015-02" db="UniProtKB">
        <authorList>
            <consortium name="EnsemblProtists"/>
        </authorList>
    </citation>
    <scope>IDENTIFICATION</scope>
    <source>
        <strain evidence="5">DAOM BR144</strain>
    </source>
</reference>
<dbReference type="GO" id="GO:0004356">
    <property type="term" value="F:glutamine synthetase activity"/>
    <property type="evidence" value="ECO:0007669"/>
    <property type="project" value="InterPro"/>
</dbReference>
<dbReference type="AlphaFoldDB" id="K3WJ80"/>
<evidence type="ECO:0000313" key="6">
    <source>
        <dbReference type="Proteomes" id="UP000019132"/>
    </source>
</evidence>
<dbReference type="Pfam" id="PF00120">
    <property type="entry name" value="Gln-synt_C"/>
    <property type="match status" value="1"/>
</dbReference>
<dbReference type="VEuPathDB" id="FungiDB:PYU1_G005011"/>
<sequence length="444" mass="48996">MAEHAALLWVDNSNVTRCRVMPMTRFAQSRGVHLTNAVQSMPSMYDAALDSPAGDIVMGPDNLTSPLTYDISAWLPGAVACFGDMKKHGKVWDSCSRSFLRRQELHLRTQFHMRATVGFELEFQLLKSENSANVPVDQTLYCEVKALQGGVSWRVLQEIVACLQKDLGINVLQYHPESASGQFEISIGHEPLDAKSKDLSLVDAVDQLVLARQTVRGIAAKHGLHATFVPKLREMEAGSGAHIHLGLRDIQDECKNAFQTRPEDARAFVAGVLEELPGMMLLLAPSINSYERLRPSCWAGAYACYGFENREAAIRLIGGVGDDGECEFARADHFEIKATDATANPYVAVGALLAAGMRGMKDKCKLPEPIAQDPATLPEADRPALLPQSLSETINAFQMRAPGFWEHVLSESYCSLLHRLRAAENEHYGAMTREEMVQALVNRY</sequence>
<feature type="domain" description="GS catalytic" evidence="4">
    <location>
        <begin position="96"/>
        <end position="444"/>
    </location>
</feature>
<dbReference type="PANTHER" id="PTHR43785">
    <property type="entry name" value="GAMMA-GLUTAMYLPUTRESCINE SYNTHETASE"/>
    <property type="match status" value="1"/>
</dbReference>
<protein>
    <recommendedName>
        <fullName evidence="4">GS catalytic domain-containing protein</fullName>
    </recommendedName>
</protein>
<name>K3WJ80_GLOUD</name>
<dbReference type="STRING" id="431595.K3WJ80"/>
<evidence type="ECO:0000256" key="1">
    <source>
        <dbReference type="ARBA" id="ARBA00022598"/>
    </source>
</evidence>
<dbReference type="eggNOG" id="KOG0683">
    <property type="taxonomic scope" value="Eukaryota"/>
</dbReference>
<evidence type="ECO:0000313" key="5">
    <source>
        <dbReference type="EnsemblProtists" id="PYU1_T005022"/>
    </source>
</evidence>
<organism evidence="5 6">
    <name type="scientific">Globisporangium ultimum (strain ATCC 200006 / CBS 805.95 / DAOM BR144)</name>
    <name type="common">Pythium ultimum</name>
    <dbReference type="NCBI Taxonomy" id="431595"/>
    <lineage>
        <taxon>Eukaryota</taxon>
        <taxon>Sar</taxon>
        <taxon>Stramenopiles</taxon>
        <taxon>Oomycota</taxon>
        <taxon>Peronosporomycetes</taxon>
        <taxon>Pythiales</taxon>
        <taxon>Pythiaceae</taxon>
        <taxon>Globisporangium</taxon>
    </lineage>
</organism>
<dbReference type="SMART" id="SM01230">
    <property type="entry name" value="Gln-synt_C"/>
    <property type="match status" value="1"/>
</dbReference>
<dbReference type="SUPFAM" id="SSF55931">
    <property type="entry name" value="Glutamine synthetase/guanido kinase"/>
    <property type="match status" value="1"/>
</dbReference>
<dbReference type="Gene3D" id="3.30.590.10">
    <property type="entry name" value="Glutamine synthetase/guanido kinase, catalytic domain"/>
    <property type="match status" value="1"/>
</dbReference>
<dbReference type="InterPro" id="IPR036651">
    <property type="entry name" value="Gln_synt_N_sf"/>
</dbReference>
<dbReference type="HOGENOM" id="CLU_017290_6_0_1"/>
<evidence type="ECO:0000256" key="2">
    <source>
        <dbReference type="PROSITE-ProRule" id="PRU01331"/>
    </source>
</evidence>
<dbReference type="EnsemblProtists" id="PYU1_T005022">
    <property type="protein sequence ID" value="PYU1_T005022"/>
    <property type="gene ID" value="PYU1_G005011"/>
</dbReference>
<dbReference type="PROSITE" id="PS51987">
    <property type="entry name" value="GS_CATALYTIC"/>
    <property type="match status" value="1"/>
</dbReference>
<dbReference type="Gene3D" id="3.10.20.70">
    <property type="entry name" value="Glutamine synthetase, N-terminal domain"/>
    <property type="match status" value="1"/>
</dbReference>
<reference evidence="6" key="1">
    <citation type="journal article" date="2010" name="Genome Biol.">
        <title>Genome sequence of the necrotrophic plant pathogen Pythium ultimum reveals original pathogenicity mechanisms and effector repertoire.</title>
        <authorList>
            <person name="Levesque C.A."/>
            <person name="Brouwer H."/>
            <person name="Cano L."/>
            <person name="Hamilton J.P."/>
            <person name="Holt C."/>
            <person name="Huitema E."/>
            <person name="Raffaele S."/>
            <person name="Robideau G.P."/>
            <person name="Thines M."/>
            <person name="Win J."/>
            <person name="Zerillo M.M."/>
            <person name="Beakes G.W."/>
            <person name="Boore J.L."/>
            <person name="Busam D."/>
            <person name="Dumas B."/>
            <person name="Ferriera S."/>
            <person name="Fuerstenberg S.I."/>
            <person name="Gachon C.M."/>
            <person name="Gaulin E."/>
            <person name="Govers F."/>
            <person name="Grenville-Briggs L."/>
            <person name="Horner N."/>
            <person name="Hostetler J."/>
            <person name="Jiang R.H."/>
            <person name="Johnson J."/>
            <person name="Krajaejun T."/>
            <person name="Lin H."/>
            <person name="Meijer H.J."/>
            <person name="Moore B."/>
            <person name="Morris P."/>
            <person name="Phuntmart V."/>
            <person name="Puiu D."/>
            <person name="Shetty J."/>
            <person name="Stajich J.E."/>
            <person name="Tripathy S."/>
            <person name="Wawra S."/>
            <person name="van West P."/>
            <person name="Whitty B.R."/>
            <person name="Coutinho P.M."/>
            <person name="Henrissat B."/>
            <person name="Martin F."/>
            <person name="Thomas P.D."/>
            <person name="Tyler B.M."/>
            <person name="De Vries R.P."/>
            <person name="Kamoun S."/>
            <person name="Yandell M."/>
            <person name="Tisserat N."/>
            <person name="Buell C.R."/>
        </authorList>
    </citation>
    <scope>NUCLEOTIDE SEQUENCE</scope>
    <source>
        <strain evidence="6">DAOM:BR144</strain>
    </source>
</reference>
<dbReference type="PANTHER" id="PTHR43785:SF2">
    <property type="entry name" value="TYPE-1 GLUTAMINE SYNTHETASE 1"/>
    <property type="match status" value="1"/>
</dbReference>